<dbReference type="Gene3D" id="3.20.20.190">
    <property type="entry name" value="Phosphatidylinositol (PI) phosphodiesterase"/>
    <property type="match status" value="1"/>
</dbReference>
<dbReference type="Pfam" id="PF00388">
    <property type="entry name" value="PI-PLC-X"/>
    <property type="match status" value="1"/>
</dbReference>
<dbReference type="InterPro" id="IPR017946">
    <property type="entry name" value="PLC-like_Pdiesterase_TIM-brl"/>
</dbReference>
<proteinExistence type="predicted"/>
<dbReference type="GO" id="GO:0008081">
    <property type="term" value="F:phosphoric diester hydrolase activity"/>
    <property type="evidence" value="ECO:0007669"/>
    <property type="project" value="InterPro"/>
</dbReference>
<accession>A0A1L9WF90</accession>
<protein>
    <recommendedName>
        <fullName evidence="1">Phosphatidylinositol-specific phospholipase C X domain-containing protein</fullName>
    </recommendedName>
</protein>
<dbReference type="OrthoDB" id="1046782at2759"/>
<dbReference type="PANTHER" id="PTHR13593">
    <property type="match status" value="1"/>
</dbReference>
<gene>
    <name evidence="2" type="ORF">ASPACDRAFT_82325</name>
</gene>
<dbReference type="RefSeq" id="XP_020051190.1">
    <property type="nucleotide sequence ID" value="XM_020206069.1"/>
</dbReference>
<feature type="domain" description="Phosphatidylinositol-specific phospholipase C X" evidence="1">
    <location>
        <begin position="157"/>
        <end position="309"/>
    </location>
</feature>
<evidence type="ECO:0000313" key="3">
    <source>
        <dbReference type="Proteomes" id="UP000184546"/>
    </source>
</evidence>
<dbReference type="OMA" id="TCHVAPP"/>
<dbReference type="EMBL" id="KV878992">
    <property type="protein sequence ID" value="OJJ94850.1"/>
    <property type="molecule type" value="Genomic_DNA"/>
</dbReference>
<dbReference type="AlphaFoldDB" id="A0A1L9WF90"/>
<dbReference type="PROSITE" id="PS50007">
    <property type="entry name" value="PIPLC_X_DOMAIN"/>
    <property type="match status" value="1"/>
</dbReference>
<dbReference type="VEuPathDB" id="FungiDB:ASPACDRAFT_82325"/>
<dbReference type="SMART" id="SM00148">
    <property type="entry name" value="PLCXc"/>
    <property type="match status" value="1"/>
</dbReference>
<dbReference type="PANTHER" id="PTHR13593:SF113">
    <property type="entry name" value="SI:DKEY-266F7.9"/>
    <property type="match status" value="1"/>
</dbReference>
<name>A0A1L9WF90_ASPA1</name>
<dbReference type="CDD" id="cd08586">
    <property type="entry name" value="PI-PLCc_BcPLC_like"/>
    <property type="match status" value="1"/>
</dbReference>
<organism evidence="2 3">
    <name type="scientific">Aspergillus aculeatus (strain ATCC 16872 / CBS 172.66 / WB 5094)</name>
    <dbReference type="NCBI Taxonomy" id="690307"/>
    <lineage>
        <taxon>Eukaryota</taxon>
        <taxon>Fungi</taxon>
        <taxon>Dikarya</taxon>
        <taxon>Ascomycota</taxon>
        <taxon>Pezizomycotina</taxon>
        <taxon>Eurotiomycetes</taxon>
        <taxon>Eurotiomycetidae</taxon>
        <taxon>Eurotiales</taxon>
        <taxon>Aspergillaceae</taxon>
        <taxon>Aspergillus</taxon>
        <taxon>Aspergillus subgen. Circumdati</taxon>
    </lineage>
</organism>
<dbReference type="SUPFAM" id="SSF51695">
    <property type="entry name" value="PLC-like phosphodiesterases"/>
    <property type="match status" value="1"/>
</dbReference>
<keyword evidence="3" id="KW-1185">Reference proteome</keyword>
<dbReference type="GeneID" id="30979883"/>
<evidence type="ECO:0000313" key="2">
    <source>
        <dbReference type="EMBL" id="OJJ94850.1"/>
    </source>
</evidence>
<reference evidence="3" key="1">
    <citation type="journal article" date="2017" name="Genome Biol.">
        <title>Comparative genomics reveals high biological diversity and specific adaptations in the industrially and medically important fungal genus Aspergillus.</title>
        <authorList>
            <person name="de Vries R.P."/>
            <person name="Riley R."/>
            <person name="Wiebenga A."/>
            <person name="Aguilar-Osorio G."/>
            <person name="Amillis S."/>
            <person name="Uchima C.A."/>
            <person name="Anderluh G."/>
            <person name="Asadollahi M."/>
            <person name="Askin M."/>
            <person name="Barry K."/>
            <person name="Battaglia E."/>
            <person name="Bayram O."/>
            <person name="Benocci T."/>
            <person name="Braus-Stromeyer S.A."/>
            <person name="Caldana C."/>
            <person name="Canovas D."/>
            <person name="Cerqueira G.C."/>
            <person name="Chen F."/>
            <person name="Chen W."/>
            <person name="Choi C."/>
            <person name="Clum A."/>
            <person name="Dos Santos R.A."/>
            <person name="Damasio A.R."/>
            <person name="Diallinas G."/>
            <person name="Emri T."/>
            <person name="Fekete E."/>
            <person name="Flipphi M."/>
            <person name="Freyberg S."/>
            <person name="Gallo A."/>
            <person name="Gournas C."/>
            <person name="Habgood R."/>
            <person name="Hainaut M."/>
            <person name="Harispe M.L."/>
            <person name="Henrissat B."/>
            <person name="Hilden K.S."/>
            <person name="Hope R."/>
            <person name="Hossain A."/>
            <person name="Karabika E."/>
            <person name="Karaffa L."/>
            <person name="Karanyi Z."/>
            <person name="Krasevec N."/>
            <person name="Kuo A."/>
            <person name="Kusch H."/>
            <person name="LaButti K."/>
            <person name="Lagendijk E.L."/>
            <person name="Lapidus A."/>
            <person name="Levasseur A."/>
            <person name="Lindquist E."/>
            <person name="Lipzen A."/>
            <person name="Logrieco A.F."/>
            <person name="MacCabe A."/>
            <person name="Maekelae M.R."/>
            <person name="Malavazi I."/>
            <person name="Melin P."/>
            <person name="Meyer V."/>
            <person name="Mielnichuk N."/>
            <person name="Miskei M."/>
            <person name="Molnar A.P."/>
            <person name="Mule G."/>
            <person name="Ngan C.Y."/>
            <person name="Orejas M."/>
            <person name="Orosz E."/>
            <person name="Ouedraogo J.P."/>
            <person name="Overkamp K.M."/>
            <person name="Park H.-S."/>
            <person name="Perrone G."/>
            <person name="Piumi F."/>
            <person name="Punt P.J."/>
            <person name="Ram A.F."/>
            <person name="Ramon A."/>
            <person name="Rauscher S."/>
            <person name="Record E."/>
            <person name="Riano-Pachon D.M."/>
            <person name="Robert V."/>
            <person name="Roehrig J."/>
            <person name="Ruller R."/>
            <person name="Salamov A."/>
            <person name="Salih N.S."/>
            <person name="Samson R.A."/>
            <person name="Sandor E."/>
            <person name="Sanguinetti M."/>
            <person name="Schuetze T."/>
            <person name="Sepcic K."/>
            <person name="Shelest E."/>
            <person name="Sherlock G."/>
            <person name="Sophianopoulou V."/>
            <person name="Squina F.M."/>
            <person name="Sun H."/>
            <person name="Susca A."/>
            <person name="Todd R.B."/>
            <person name="Tsang A."/>
            <person name="Unkles S.E."/>
            <person name="van de Wiele N."/>
            <person name="van Rossen-Uffink D."/>
            <person name="Oliveira J.V."/>
            <person name="Vesth T.C."/>
            <person name="Visser J."/>
            <person name="Yu J.-H."/>
            <person name="Zhou M."/>
            <person name="Andersen M.R."/>
            <person name="Archer D.B."/>
            <person name="Baker S.E."/>
            <person name="Benoit I."/>
            <person name="Brakhage A.A."/>
            <person name="Braus G.H."/>
            <person name="Fischer R."/>
            <person name="Frisvad J.C."/>
            <person name="Goldman G.H."/>
            <person name="Houbraken J."/>
            <person name="Oakley B."/>
            <person name="Pocsi I."/>
            <person name="Scazzocchio C."/>
            <person name="Seiboth B."/>
            <person name="vanKuyk P.A."/>
            <person name="Wortman J."/>
            <person name="Dyer P.S."/>
            <person name="Grigoriev I.V."/>
        </authorList>
    </citation>
    <scope>NUCLEOTIDE SEQUENCE [LARGE SCALE GENOMIC DNA]</scope>
    <source>
        <strain evidence="3">ATCC 16872 / CBS 172.66 / WB 5094</strain>
    </source>
</reference>
<dbReference type="InterPro" id="IPR000909">
    <property type="entry name" value="PLipase_C_PInositol-sp_X_dom"/>
</dbReference>
<dbReference type="Proteomes" id="UP000184546">
    <property type="component" value="Unassembled WGS sequence"/>
</dbReference>
<evidence type="ECO:0000259" key="1">
    <source>
        <dbReference type="SMART" id="SM00148"/>
    </source>
</evidence>
<sequence length="479" mass="54300">MVAEHLTIRNVTSTPIRLKRIERFRAPERSFEGVQTFARNFTRVLTNVTRATTPVAAIHDDTTPFTHNEADFEIAPFQTVHTEIRAFLDSKKERLRWIFEVEGEEHQLQTPVPTTESATMKAMSDDPKFRLTGVFITPESHLTIFSSAHLEAWMRELDGDVLLSSLSIPGTHNSPTCHVAAPSVRCQAVSPREQLRNGVRFFDIRVQPQYPDDADRDELILVHSVFPISLTGSKYFRDLMREVEEFLSENPSEAVIISLKREGPGNHTDEQLSRILSDHYTSAEGSRWYTEPKIPTLGEVRGKVVLLRRFNIQDSLKELHDGHGWGIDASGWADNCADATCPSGQLCIQDFYEVLLTQNIDQKIQYVRDQCQRAGGTVYPFGVLPDSSATRDHPFYINFLSASNFWKVGTWPEKIAAKVNPATVDYLCRRHGSGEDGDWSTGILVTDWVGLDGDWDLVRCIVGMNARVRERRLAQVDDW</sequence>
<dbReference type="InterPro" id="IPR051057">
    <property type="entry name" value="PI-PLC_domain"/>
</dbReference>
<dbReference type="GO" id="GO:0006629">
    <property type="term" value="P:lipid metabolic process"/>
    <property type="evidence" value="ECO:0007669"/>
    <property type="project" value="InterPro"/>
</dbReference>
<dbReference type="STRING" id="690307.A0A1L9WF90"/>